<dbReference type="InterPro" id="IPR010982">
    <property type="entry name" value="Lambda_DNA-bd_dom_sf"/>
</dbReference>
<evidence type="ECO:0000313" key="2">
    <source>
        <dbReference type="Proteomes" id="UP001143347"/>
    </source>
</evidence>
<dbReference type="GO" id="GO:0003677">
    <property type="term" value="F:DNA binding"/>
    <property type="evidence" value="ECO:0007669"/>
    <property type="project" value="InterPro"/>
</dbReference>
<dbReference type="AlphaFoldDB" id="A0A9X3I751"/>
<gene>
    <name evidence="1" type="ORF">OSB52_19175</name>
</gene>
<dbReference type="Gene3D" id="1.10.260.40">
    <property type="entry name" value="lambda repressor-like DNA-binding domains"/>
    <property type="match status" value="1"/>
</dbReference>
<reference evidence="1" key="1">
    <citation type="submission" date="2022-10" db="EMBL/GenBank/DDBJ databases">
        <title>WGS of marine actinomycetes from Thailand.</title>
        <authorList>
            <person name="Thawai C."/>
        </authorList>
    </citation>
    <scope>NUCLEOTIDE SEQUENCE</scope>
    <source>
        <strain evidence="1">SW21</strain>
    </source>
</reference>
<accession>A0A9X3I751</accession>
<dbReference type="Proteomes" id="UP001143347">
    <property type="component" value="Unassembled WGS sequence"/>
</dbReference>
<name>A0A9X3I751_9ACTN</name>
<dbReference type="SUPFAM" id="SSF47413">
    <property type="entry name" value="lambda repressor-like DNA-binding domains"/>
    <property type="match status" value="1"/>
</dbReference>
<keyword evidence="2" id="KW-1185">Reference proteome</keyword>
<organism evidence="1 2">
    <name type="scientific">Gordonia aquimaris</name>
    <dbReference type="NCBI Taxonomy" id="2984863"/>
    <lineage>
        <taxon>Bacteria</taxon>
        <taxon>Bacillati</taxon>
        <taxon>Actinomycetota</taxon>
        <taxon>Actinomycetes</taxon>
        <taxon>Mycobacteriales</taxon>
        <taxon>Gordoniaceae</taxon>
        <taxon>Gordonia</taxon>
    </lineage>
</organism>
<comment type="caution">
    <text evidence="1">The sequence shown here is derived from an EMBL/GenBank/DDBJ whole genome shotgun (WGS) entry which is preliminary data.</text>
</comment>
<sequence length="143" mass="15182">MTPHMGHSLAGIVDDYKRRSGLSDAAIATKIGMSRMNLNLWRRQIRALPTHDNLVAVAQVTGTSYRVVLDAALADCGYLATPPSGDEVSLDGIVAVSRILSGLLGRALTPSEASQLKTAWRAGSPRTLDSIAEALDPQEGTSR</sequence>
<evidence type="ECO:0000313" key="1">
    <source>
        <dbReference type="EMBL" id="MCX2966209.1"/>
    </source>
</evidence>
<protein>
    <submittedName>
        <fullName evidence="1">Uncharacterized protein</fullName>
    </submittedName>
</protein>
<proteinExistence type="predicted"/>
<dbReference type="RefSeq" id="WP_266063118.1">
    <property type="nucleotide sequence ID" value="NZ_JAPKFM010000024.1"/>
</dbReference>
<dbReference type="EMBL" id="JAPKFM010000024">
    <property type="protein sequence ID" value="MCX2966209.1"/>
    <property type="molecule type" value="Genomic_DNA"/>
</dbReference>